<accession>A0A158QV36</accession>
<keyword evidence="2" id="KW-0812">Transmembrane</keyword>
<sequence length="386" mass="43889">MIDDKLNESEPGTIHVFQVISGYNGNQMFVPFLKSLIINHFFTRKSSDPAAEPIHLHLVTDTKSRLELEGILASWRITDFLYTFYAIEPLQTEGYNGGLVLWYASRAPQEKWDAIWKPVFANFDKPKIFLPAAEQTVMTLTAILNPEIFYALDCTWNLQLSFDCKPYNCLSKWTSSDPNAPKPKVMHGSGAGKQFGKFALEKPKHPLIIDTLHSTGKFLTASELCKMNWRMLTKLCELNEEFSYTTERIIYPIYICPDFERMSFHTDGITLVMGLEITQLDTLEQAIVQWEGRISVALEATTAEAFRFIEAHKKSSILSRQNIRYHFVLQNQTMQTESVLHNTAVAYSITNRVLIPIGDDADLGEIFEVLQLVSSTCLNAIVTIAR</sequence>
<dbReference type="Proteomes" id="UP000267029">
    <property type="component" value="Unassembled WGS sequence"/>
</dbReference>
<keyword evidence="6" id="KW-0325">Glycoprotein</keyword>
<dbReference type="AlphaFoldDB" id="A0A158QV36"/>
<keyword evidence="3" id="KW-0735">Signal-anchor</keyword>
<keyword evidence="5" id="KW-0472">Membrane</keyword>
<dbReference type="OrthoDB" id="6238971at2759"/>
<evidence type="ECO:0000256" key="6">
    <source>
        <dbReference type="ARBA" id="ARBA00023180"/>
    </source>
</evidence>
<dbReference type="InterPro" id="IPR051292">
    <property type="entry name" value="Xyl/GlcA_transferase"/>
</dbReference>
<dbReference type="PANTHER" id="PTHR12270">
    <property type="entry name" value="GLYCOSYLTRANSFERASE-RELATED"/>
    <property type="match status" value="1"/>
</dbReference>
<organism evidence="7 8">
    <name type="scientific">Mesocestoides corti</name>
    <name type="common">Flatworm</name>
    <dbReference type="NCBI Taxonomy" id="53468"/>
    <lineage>
        <taxon>Eukaryota</taxon>
        <taxon>Metazoa</taxon>
        <taxon>Spiralia</taxon>
        <taxon>Lophotrochozoa</taxon>
        <taxon>Platyhelminthes</taxon>
        <taxon>Cestoda</taxon>
        <taxon>Eucestoda</taxon>
        <taxon>Cyclophyllidea</taxon>
        <taxon>Mesocestoididae</taxon>
        <taxon>Mesocestoides</taxon>
    </lineage>
</organism>
<comment type="subcellular location">
    <subcellularLocation>
        <location evidence="1">Membrane</location>
        <topology evidence="1">Single-pass type II membrane protein</topology>
    </subcellularLocation>
</comment>
<protein>
    <submittedName>
        <fullName evidence="7">Uncharacterized protein</fullName>
    </submittedName>
</protein>
<evidence type="ECO:0000256" key="3">
    <source>
        <dbReference type="ARBA" id="ARBA00022968"/>
    </source>
</evidence>
<dbReference type="PANTHER" id="PTHR12270:SF25">
    <property type="entry name" value="GLYCOSYLTRANSFERASE-LIKE PROTEIN LARGE"/>
    <property type="match status" value="1"/>
</dbReference>
<dbReference type="GO" id="GO:0016020">
    <property type="term" value="C:membrane"/>
    <property type="evidence" value="ECO:0007669"/>
    <property type="project" value="UniProtKB-SubCell"/>
</dbReference>
<dbReference type="GO" id="GO:0035269">
    <property type="term" value="P:protein O-linked glycosylation via mannose"/>
    <property type="evidence" value="ECO:0007669"/>
    <property type="project" value="TreeGrafter"/>
</dbReference>
<name>A0A158QV36_MESCO</name>
<evidence type="ECO:0000256" key="4">
    <source>
        <dbReference type="ARBA" id="ARBA00022989"/>
    </source>
</evidence>
<gene>
    <name evidence="7" type="ORF">MCOS_LOCUS7183</name>
</gene>
<evidence type="ECO:0000313" key="8">
    <source>
        <dbReference type="Proteomes" id="UP000267029"/>
    </source>
</evidence>
<evidence type="ECO:0000313" key="7">
    <source>
        <dbReference type="EMBL" id="VDD81180.1"/>
    </source>
</evidence>
<dbReference type="EMBL" id="UXSR01005336">
    <property type="protein sequence ID" value="VDD81180.1"/>
    <property type="molecule type" value="Genomic_DNA"/>
</dbReference>
<evidence type="ECO:0000256" key="1">
    <source>
        <dbReference type="ARBA" id="ARBA00004606"/>
    </source>
</evidence>
<keyword evidence="8" id="KW-1185">Reference proteome</keyword>
<evidence type="ECO:0000256" key="5">
    <source>
        <dbReference type="ARBA" id="ARBA00023136"/>
    </source>
</evidence>
<proteinExistence type="predicted"/>
<dbReference type="STRING" id="53468.A0A158QV36"/>
<dbReference type="GO" id="GO:0015020">
    <property type="term" value="F:glucuronosyltransferase activity"/>
    <property type="evidence" value="ECO:0007669"/>
    <property type="project" value="TreeGrafter"/>
</dbReference>
<keyword evidence="4" id="KW-1133">Transmembrane helix</keyword>
<dbReference type="GO" id="GO:0042285">
    <property type="term" value="F:xylosyltransferase activity"/>
    <property type="evidence" value="ECO:0007669"/>
    <property type="project" value="TreeGrafter"/>
</dbReference>
<evidence type="ECO:0000256" key="2">
    <source>
        <dbReference type="ARBA" id="ARBA00022692"/>
    </source>
</evidence>
<reference evidence="7 8" key="1">
    <citation type="submission" date="2018-10" db="EMBL/GenBank/DDBJ databases">
        <authorList>
            <consortium name="Pathogen Informatics"/>
        </authorList>
    </citation>
    <scope>NUCLEOTIDE SEQUENCE [LARGE SCALE GENOMIC DNA]</scope>
</reference>